<keyword evidence="2" id="KW-1133">Transmembrane helix</keyword>
<feature type="transmembrane region" description="Helical" evidence="2">
    <location>
        <begin position="47"/>
        <end position="67"/>
    </location>
</feature>
<evidence type="ECO:0000313" key="4">
    <source>
        <dbReference type="Proteomes" id="UP000294927"/>
    </source>
</evidence>
<dbReference type="Pfam" id="PF19865">
    <property type="entry name" value="DUF6338"/>
    <property type="match status" value="1"/>
</dbReference>
<dbReference type="EMBL" id="SOCP01000001">
    <property type="protein sequence ID" value="TDV57945.1"/>
    <property type="molecule type" value="Genomic_DNA"/>
</dbReference>
<keyword evidence="2" id="KW-0812">Transmembrane</keyword>
<organism evidence="3 4">
    <name type="scientific">Actinophytocola oryzae</name>
    <dbReference type="NCBI Taxonomy" id="502181"/>
    <lineage>
        <taxon>Bacteria</taxon>
        <taxon>Bacillati</taxon>
        <taxon>Actinomycetota</taxon>
        <taxon>Actinomycetes</taxon>
        <taxon>Pseudonocardiales</taxon>
        <taxon>Pseudonocardiaceae</taxon>
    </lineage>
</organism>
<dbReference type="AlphaFoldDB" id="A0A4R7W6M1"/>
<evidence type="ECO:0000256" key="1">
    <source>
        <dbReference type="SAM" id="MobiDB-lite"/>
    </source>
</evidence>
<sequence length="244" mass="26526">MATPSAAQQIILLVLFVLPGITYQFVRQRARGPVPSEQVLAERVLRAITVSLALDAIYMMVAGPWIIGLVRPDRQQWFAGAAEHPRQAATVVFVLTIAVPVVAATAVGWLERRRAVATYRAEPTSWDFAFRLRDTPCFVRARLKDGGWVGGWFGQNSHASAFPQSPDIFLESAYEMGRDGVFGARIEHTAGLYVTMNDVSVIEFLAVPDVRVVETSGSNEGGAADDGELETGDGARPAEKPART</sequence>
<feature type="transmembrane region" description="Helical" evidence="2">
    <location>
        <begin position="87"/>
        <end position="110"/>
    </location>
</feature>
<comment type="caution">
    <text evidence="3">The sequence shown here is derived from an EMBL/GenBank/DDBJ whole genome shotgun (WGS) entry which is preliminary data.</text>
</comment>
<protein>
    <submittedName>
        <fullName evidence="3">Uncharacterized protein</fullName>
    </submittedName>
</protein>
<dbReference type="Proteomes" id="UP000294927">
    <property type="component" value="Unassembled WGS sequence"/>
</dbReference>
<reference evidence="3 4" key="1">
    <citation type="submission" date="2019-03" db="EMBL/GenBank/DDBJ databases">
        <title>Genomic Encyclopedia of Archaeal and Bacterial Type Strains, Phase II (KMG-II): from individual species to whole genera.</title>
        <authorList>
            <person name="Goeker M."/>
        </authorList>
    </citation>
    <scope>NUCLEOTIDE SEQUENCE [LARGE SCALE GENOMIC DNA]</scope>
    <source>
        <strain evidence="3 4">DSM 45499</strain>
    </source>
</reference>
<dbReference type="InterPro" id="IPR045919">
    <property type="entry name" value="DUF6338"/>
</dbReference>
<feature type="region of interest" description="Disordered" evidence="1">
    <location>
        <begin position="215"/>
        <end position="244"/>
    </location>
</feature>
<proteinExistence type="predicted"/>
<name>A0A4R7W6M1_9PSEU</name>
<dbReference type="RefSeq" id="WP_208297360.1">
    <property type="nucleotide sequence ID" value="NZ_SOCP01000001.1"/>
</dbReference>
<evidence type="ECO:0000256" key="2">
    <source>
        <dbReference type="SAM" id="Phobius"/>
    </source>
</evidence>
<keyword evidence="4" id="KW-1185">Reference proteome</keyword>
<accession>A0A4R7W6M1</accession>
<evidence type="ECO:0000313" key="3">
    <source>
        <dbReference type="EMBL" id="TDV57945.1"/>
    </source>
</evidence>
<gene>
    <name evidence="3" type="ORF">CLV71_101819</name>
</gene>
<feature type="transmembrane region" description="Helical" evidence="2">
    <location>
        <begin position="6"/>
        <end position="26"/>
    </location>
</feature>
<keyword evidence="2" id="KW-0472">Membrane</keyword>